<evidence type="ECO:0000256" key="1">
    <source>
        <dbReference type="SAM" id="MobiDB-lite"/>
    </source>
</evidence>
<sequence length="294" mass="31489">MTSSTAAPGGVRDGVPEGVPGDADAFYREFTERNRGLIPEAVQARLRTARVLVAGCGSTGGAAIEPLARLGVGGFVLTEPGTYELNNLNRQSATLADLDRNKADVGADRVRAINPYAQVVVDTAGVQADNAALLLDGVDAVVDGVDVTTAKGWQAKYTLHAEAARLRVPVVSGYDMSGTQHVRYYDYRVETEPLAGEVTEQDLATETLWNLLLRIIPREIVPADLIADITAHRGEAEYSVPQLVYASHLFGVIASRYVVEVLAGNPVRDTLTLDVHSLVSPAPRPTPKEQEHTP</sequence>
<evidence type="ECO:0000313" key="3">
    <source>
        <dbReference type="EMBL" id="SDO18488.1"/>
    </source>
</evidence>
<dbReference type="InterPro" id="IPR035985">
    <property type="entry name" value="Ubiquitin-activating_enz"/>
</dbReference>
<dbReference type="RefSeq" id="WP_093785628.1">
    <property type="nucleotide sequence ID" value="NZ_FNIE01000008.1"/>
</dbReference>
<name>A0A1H0HH38_9ACTN</name>
<organism evidence="3 4">
    <name type="scientific">Actinacidiphila guanduensis</name>
    <dbReference type="NCBI Taxonomy" id="310781"/>
    <lineage>
        <taxon>Bacteria</taxon>
        <taxon>Bacillati</taxon>
        <taxon>Actinomycetota</taxon>
        <taxon>Actinomycetes</taxon>
        <taxon>Kitasatosporales</taxon>
        <taxon>Streptomycetaceae</taxon>
        <taxon>Actinacidiphila</taxon>
    </lineage>
</organism>
<dbReference type="EMBL" id="FNIE01000008">
    <property type="protein sequence ID" value="SDO18488.1"/>
    <property type="molecule type" value="Genomic_DNA"/>
</dbReference>
<dbReference type="SUPFAM" id="SSF69572">
    <property type="entry name" value="Activating enzymes of the ubiquitin-like proteins"/>
    <property type="match status" value="1"/>
</dbReference>
<dbReference type="Pfam" id="PF00899">
    <property type="entry name" value="ThiF"/>
    <property type="match status" value="1"/>
</dbReference>
<accession>A0A1H0HH38</accession>
<dbReference type="GO" id="GO:0061503">
    <property type="term" value="F:tRNA threonylcarbamoyladenosine dehydratase"/>
    <property type="evidence" value="ECO:0007669"/>
    <property type="project" value="TreeGrafter"/>
</dbReference>
<reference evidence="3 4" key="1">
    <citation type="submission" date="2016-10" db="EMBL/GenBank/DDBJ databases">
        <authorList>
            <person name="de Groot N.N."/>
        </authorList>
    </citation>
    <scope>NUCLEOTIDE SEQUENCE [LARGE SCALE GENOMIC DNA]</scope>
    <source>
        <strain evidence="3 4">CGMCC 4.2022</strain>
    </source>
</reference>
<gene>
    <name evidence="3" type="ORF">SAMN05216259_10856</name>
</gene>
<dbReference type="STRING" id="310781.SAMN05216259_10856"/>
<keyword evidence="4" id="KW-1185">Reference proteome</keyword>
<dbReference type="GO" id="GO:0061504">
    <property type="term" value="P:cyclic threonylcarbamoyladenosine biosynthetic process"/>
    <property type="evidence" value="ECO:0007669"/>
    <property type="project" value="TreeGrafter"/>
</dbReference>
<evidence type="ECO:0000259" key="2">
    <source>
        <dbReference type="Pfam" id="PF00899"/>
    </source>
</evidence>
<dbReference type="PANTHER" id="PTHR43267:SF1">
    <property type="entry name" value="TRNA THREONYLCARBAMOYLADENOSINE DEHYDRATASE"/>
    <property type="match status" value="1"/>
</dbReference>
<dbReference type="PANTHER" id="PTHR43267">
    <property type="entry name" value="TRNA THREONYLCARBAMOYLADENOSINE DEHYDRATASE"/>
    <property type="match status" value="1"/>
</dbReference>
<protein>
    <submittedName>
        <fullName evidence="3">ThiF family protein</fullName>
    </submittedName>
</protein>
<dbReference type="AlphaFoldDB" id="A0A1H0HH38"/>
<proteinExistence type="predicted"/>
<feature type="region of interest" description="Disordered" evidence="1">
    <location>
        <begin position="1"/>
        <end position="20"/>
    </location>
</feature>
<dbReference type="GO" id="GO:0008641">
    <property type="term" value="F:ubiquitin-like modifier activating enzyme activity"/>
    <property type="evidence" value="ECO:0007669"/>
    <property type="project" value="InterPro"/>
</dbReference>
<dbReference type="OrthoDB" id="5149792at2"/>
<dbReference type="InterPro" id="IPR000594">
    <property type="entry name" value="ThiF_NAD_FAD-bd"/>
</dbReference>
<evidence type="ECO:0000313" key="4">
    <source>
        <dbReference type="Proteomes" id="UP000199341"/>
    </source>
</evidence>
<feature type="domain" description="THIF-type NAD/FAD binding fold" evidence="2">
    <location>
        <begin position="33"/>
        <end position="173"/>
    </location>
</feature>
<dbReference type="InterPro" id="IPR045886">
    <property type="entry name" value="ThiF/MoeB/HesA"/>
</dbReference>
<dbReference type="Gene3D" id="3.40.50.720">
    <property type="entry name" value="NAD(P)-binding Rossmann-like Domain"/>
    <property type="match status" value="1"/>
</dbReference>
<dbReference type="Proteomes" id="UP000199341">
    <property type="component" value="Unassembled WGS sequence"/>
</dbReference>